<comment type="caution">
    <text evidence="1">The sequence shown here is derived from an EMBL/GenBank/DDBJ whole genome shotgun (WGS) entry which is preliminary data.</text>
</comment>
<keyword evidence="2" id="KW-1185">Reference proteome</keyword>
<proteinExistence type="predicted"/>
<name>A0ABR2N1G9_9ASPA</name>
<evidence type="ECO:0000313" key="1">
    <source>
        <dbReference type="EMBL" id="KAK8969604.1"/>
    </source>
</evidence>
<dbReference type="EMBL" id="JBBWWR010000003">
    <property type="protein sequence ID" value="KAK8969604.1"/>
    <property type="molecule type" value="Genomic_DNA"/>
</dbReference>
<protein>
    <recommendedName>
        <fullName evidence="3">NADH-plastoquinone oxidoreductase subunit 5</fullName>
    </recommendedName>
</protein>
<evidence type="ECO:0000313" key="2">
    <source>
        <dbReference type="Proteomes" id="UP001412067"/>
    </source>
</evidence>
<reference evidence="1 2" key="1">
    <citation type="journal article" date="2022" name="Nat. Plants">
        <title>Genomes of leafy and leafless Platanthera orchids illuminate the evolution of mycoheterotrophy.</title>
        <authorList>
            <person name="Li M.H."/>
            <person name="Liu K.W."/>
            <person name="Li Z."/>
            <person name="Lu H.C."/>
            <person name="Ye Q.L."/>
            <person name="Zhang D."/>
            <person name="Wang J.Y."/>
            <person name="Li Y.F."/>
            <person name="Zhong Z.M."/>
            <person name="Liu X."/>
            <person name="Yu X."/>
            <person name="Liu D.K."/>
            <person name="Tu X.D."/>
            <person name="Liu B."/>
            <person name="Hao Y."/>
            <person name="Liao X.Y."/>
            <person name="Jiang Y.T."/>
            <person name="Sun W.H."/>
            <person name="Chen J."/>
            <person name="Chen Y.Q."/>
            <person name="Ai Y."/>
            <person name="Zhai J.W."/>
            <person name="Wu S.S."/>
            <person name="Zhou Z."/>
            <person name="Hsiao Y.Y."/>
            <person name="Wu W.L."/>
            <person name="Chen Y.Y."/>
            <person name="Lin Y.F."/>
            <person name="Hsu J.L."/>
            <person name="Li C.Y."/>
            <person name="Wang Z.W."/>
            <person name="Zhao X."/>
            <person name="Zhong W.Y."/>
            <person name="Ma X.K."/>
            <person name="Ma L."/>
            <person name="Huang J."/>
            <person name="Chen G.Z."/>
            <person name="Huang M.Z."/>
            <person name="Huang L."/>
            <person name="Peng D.H."/>
            <person name="Luo Y.B."/>
            <person name="Zou S.Q."/>
            <person name="Chen S.P."/>
            <person name="Lan S."/>
            <person name="Tsai W.C."/>
            <person name="Van de Peer Y."/>
            <person name="Liu Z.J."/>
        </authorList>
    </citation>
    <scope>NUCLEOTIDE SEQUENCE [LARGE SCALE GENOMIC DNA]</scope>
    <source>
        <strain evidence="1">Lor288</strain>
    </source>
</reference>
<sequence length="83" mass="9304">MVLPAAFSSVGVNALLPTTYGYSRQNFNNWMPLFSAAISWTTHRRYVTLSGGGLMSRPLHHHLKIIRTPKYNNIKISGNMTTP</sequence>
<organism evidence="1 2">
    <name type="scientific">Platanthera guangdongensis</name>
    <dbReference type="NCBI Taxonomy" id="2320717"/>
    <lineage>
        <taxon>Eukaryota</taxon>
        <taxon>Viridiplantae</taxon>
        <taxon>Streptophyta</taxon>
        <taxon>Embryophyta</taxon>
        <taxon>Tracheophyta</taxon>
        <taxon>Spermatophyta</taxon>
        <taxon>Magnoliopsida</taxon>
        <taxon>Liliopsida</taxon>
        <taxon>Asparagales</taxon>
        <taxon>Orchidaceae</taxon>
        <taxon>Orchidoideae</taxon>
        <taxon>Orchideae</taxon>
        <taxon>Orchidinae</taxon>
        <taxon>Platanthera</taxon>
    </lineage>
</organism>
<gene>
    <name evidence="1" type="ORF">KSP40_PGU005562</name>
</gene>
<accession>A0ABR2N1G9</accession>
<evidence type="ECO:0008006" key="3">
    <source>
        <dbReference type="Google" id="ProtNLM"/>
    </source>
</evidence>
<dbReference type="Proteomes" id="UP001412067">
    <property type="component" value="Unassembled WGS sequence"/>
</dbReference>